<dbReference type="CDD" id="cd09071">
    <property type="entry name" value="FAR_C"/>
    <property type="match status" value="1"/>
</dbReference>
<keyword evidence="8" id="KW-1185">Reference proteome</keyword>
<dbReference type="SUPFAM" id="SSF51735">
    <property type="entry name" value="NAD(P)-binding Rossmann-fold domains"/>
    <property type="match status" value="1"/>
</dbReference>
<keyword evidence="3 4" id="KW-0443">Lipid metabolism</keyword>
<dbReference type="InterPro" id="IPR026055">
    <property type="entry name" value="FAR"/>
</dbReference>
<name>A0AAN7KIZ6_TRANT</name>
<dbReference type="Proteomes" id="UP001346149">
    <property type="component" value="Unassembled WGS sequence"/>
</dbReference>
<dbReference type="InterPro" id="IPR036291">
    <property type="entry name" value="NAD(P)-bd_dom_sf"/>
</dbReference>
<evidence type="ECO:0000259" key="5">
    <source>
        <dbReference type="Pfam" id="PF03015"/>
    </source>
</evidence>
<dbReference type="PANTHER" id="PTHR11011">
    <property type="entry name" value="MALE STERILITY PROTEIN 2-RELATED"/>
    <property type="match status" value="1"/>
</dbReference>
<evidence type="ECO:0000256" key="2">
    <source>
        <dbReference type="ARBA" id="ARBA00022516"/>
    </source>
</evidence>
<reference evidence="7 8" key="1">
    <citation type="journal article" date="2023" name="Hortic Res">
        <title>Pangenome of water caltrop reveals structural variations and asymmetric subgenome divergence after allopolyploidization.</title>
        <authorList>
            <person name="Zhang X."/>
            <person name="Chen Y."/>
            <person name="Wang L."/>
            <person name="Yuan Y."/>
            <person name="Fang M."/>
            <person name="Shi L."/>
            <person name="Lu R."/>
            <person name="Comes H.P."/>
            <person name="Ma Y."/>
            <person name="Chen Y."/>
            <person name="Huang G."/>
            <person name="Zhou Y."/>
            <person name="Zheng Z."/>
            <person name="Qiu Y."/>
        </authorList>
    </citation>
    <scope>NUCLEOTIDE SEQUENCE [LARGE SCALE GENOMIC DNA]</scope>
    <source>
        <strain evidence="7">F231</strain>
    </source>
</reference>
<protein>
    <recommendedName>
        <fullName evidence="4">Fatty acyl-CoA reductase</fullName>
        <ecNumber evidence="4">1.2.1.84</ecNumber>
    </recommendedName>
</protein>
<dbReference type="CDD" id="cd05236">
    <property type="entry name" value="FAR-N_SDR_e"/>
    <property type="match status" value="1"/>
</dbReference>
<evidence type="ECO:0000259" key="6">
    <source>
        <dbReference type="Pfam" id="PF07993"/>
    </source>
</evidence>
<dbReference type="PANTHER" id="PTHR11011:SF45">
    <property type="entry name" value="FATTY ACYL-COA REDUCTASE CG8306-RELATED"/>
    <property type="match status" value="1"/>
</dbReference>
<dbReference type="GO" id="GO:0035336">
    <property type="term" value="P:long-chain fatty-acyl-CoA metabolic process"/>
    <property type="evidence" value="ECO:0007669"/>
    <property type="project" value="TreeGrafter"/>
</dbReference>
<accession>A0AAN7KIZ6</accession>
<comment type="caution">
    <text evidence="7">The sequence shown here is derived from an EMBL/GenBank/DDBJ whole genome shotgun (WGS) entry which is preliminary data.</text>
</comment>
<evidence type="ECO:0000256" key="4">
    <source>
        <dbReference type="RuleBase" id="RU363097"/>
    </source>
</evidence>
<sequence>MEALSFNSLKVPLRNLKPVQLVVARRPGTCLPVHCQGGGNVVKSSVGVSSTSSSTFTEMERLQADPAGTAVMEGGSLVLAPNGRTENVAVKEMMPYVINQGHSLVEMDGGVGIIRFLRGKRLFITGATGFLAKVLVEKILRTVPDVGKIFLLIKAKDEDAARGRLTNEIMNSELFDCLRQTYGASYERFLLSKLVPVPGDVCEQKLGLGQDLTDCIADEVDIIINSAANTTFDERYDVAIGINTLGARNLMSFAKRCNKVKLFLQVSTGKYQKVSFSYVEGDIFTSFQVSWHCAAYVNGQRQGNIPEKPFSIGDSIARESLNSKKCNGSASFLTLDVEREISLAISSKKGLEDHATTQKMKELGLERAKKFGWQDTYVFTKAMGEMVIDDMRGDIPVVIIRPSVIESTWKEPFPGWMEGNRMMDPIVLYYGKGQLTGFLVDPDGVLDVVPADMVVNATLAAIARHGMAAKPDIAVYQVASSVVNPLVFSELALLLYEHYCSSPCIDPKGRPIPVSSMKLFNSMEEFSDHLCRDASRRTGSYYANEKLSQRLEAICRKAVDQAKYLANIYEPYTFYRGRFDNSNTQMLMESMSEEEKRCFGFDVQRIDWKDYITKVHIPGLRRHVMKGRKSTM</sequence>
<dbReference type="InterPro" id="IPR013120">
    <property type="entry name" value="FAR_NAD-bd"/>
</dbReference>
<dbReference type="InterPro" id="IPR033640">
    <property type="entry name" value="FAR_C"/>
</dbReference>
<dbReference type="Gene3D" id="3.40.50.720">
    <property type="entry name" value="NAD(P)-binding Rossmann-like Domain"/>
    <property type="match status" value="1"/>
</dbReference>
<dbReference type="GO" id="GO:0080019">
    <property type="term" value="F:alcohol-forming very long-chain fatty acyl-CoA reductase activity"/>
    <property type="evidence" value="ECO:0007669"/>
    <property type="project" value="InterPro"/>
</dbReference>
<evidence type="ECO:0000256" key="1">
    <source>
        <dbReference type="ARBA" id="ARBA00005928"/>
    </source>
</evidence>
<dbReference type="EC" id="1.2.1.84" evidence="4"/>
<dbReference type="Pfam" id="PF07993">
    <property type="entry name" value="NAD_binding_4"/>
    <property type="match status" value="1"/>
</dbReference>
<organism evidence="7 8">
    <name type="scientific">Trapa natans</name>
    <name type="common">Water chestnut</name>
    <dbReference type="NCBI Taxonomy" id="22666"/>
    <lineage>
        <taxon>Eukaryota</taxon>
        <taxon>Viridiplantae</taxon>
        <taxon>Streptophyta</taxon>
        <taxon>Embryophyta</taxon>
        <taxon>Tracheophyta</taxon>
        <taxon>Spermatophyta</taxon>
        <taxon>Magnoliopsida</taxon>
        <taxon>eudicotyledons</taxon>
        <taxon>Gunneridae</taxon>
        <taxon>Pentapetalae</taxon>
        <taxon>rosids</taxon>
        <taxon>malvids</taxon>
        <taxon>Myrtales</taxon>
        <taxon>Lythraceae</taxon>
        <taxon>Trapa</taxon>
    </lineage>
</organism>
<comment type="catalytic activity">
    <reaction evidence="4">
        <text>a long-chain fatty acyl-CoA + 2 NADPH + 2 H(+) = a long-chain primary fatty alcohol + 2 NADP(+) + CoA</text>
        <dbReference type="Rhea" id="RHEA:52716"/>
        <dbReference type="ChEBI" id="CHEBI:15378"/>
        <dbReference type="ChEBI" id="CHEBI:57287"/>
        <dbReference type="ChEBI" id="CHEBI:57783"/>
        <dbReference type="ChEBI" id="CHEBI:58349"/>
        <dbReference type="ChEBI" id="CHEBI:77396"/>
        <dbReference type="ChEBI" id="CHEBI:83139"/>
        <dbReference type="EC" id="1.2.1.84"/>
    </reaction>
</comment>
<evidence type="ECO:0000313" key="7">
    <source>
        <dbReference type="EMBL" id="KAK4767247.1"/>
    </source>
</evidence>
<gene>
    <name evidence="7" type="ORF">SAY86_014997</name>
</gene>
<feature type="domain" description="Thioester reductase (TE)" evidence="6">
    <location>
        <begin position="124"/>
        <end position="458"/>
    </location>
</feature>
<dbReference type="EMBL" id="JAXQNO010000022">
    <property type="protein sequence ID" value="KAK4767247.1"/>
    <property type="molecule type" value="Genomic_DNA"/>
</dbReference>
<comment type="similarity">
    <text evidence="1 4">Belongs to the fatty acyl-CoA reductase family.</text>
</comment>
<evidence type="ECO:0000313" key="8">
    <source>
        <dbReference type="Proteomes" id="UP001346149"/>
    </source>
</evidence>
<evidence type="ECO:0000256" key="3">
    <source>
        <dbReference type="ARBA" id="ARBA00023098"/>
    </source>
</evidence>
<keyword evidence="2 4" id="KW-0444">Lipid biosynthesis</keyword>
<proteinExistence type="inferred from homology"/>
<dbReference type="AlphaFoldDB" id="A0AAN7KIZ6"/>
<dbReference type="GO" id="GO:0102965">
    <property type="term" value="F:alcohol-forming long-chain fatty acyl-CoA reductase activity"/>
    <property type="evidence" value="ECO:0007669"/>
    <property type="project" value="UniProtKB-EC"/>
</dbReference>
<comment type="function">
    <text evidence="4">Catalyzes the reduction of fatty acyl-CoA to fatty alcohols.</text>
</comment>
<dbReference type="Pfam" id="PF03015">
    <property type="entry name" value="Sterile"/>
    <property type="match status" value="1"/>
</dbReference>
<keyword evidence="4" id="KW-0560">Oxidoreductase</keyword>
<keyword evidence="4" id="KW-0521">NADP</keyword>
<feature type="domain" description="Fatty acyl-CoA reductase C-terminal" evidence="5">
    <location>
        <begin position="555"/>
        <end position="626"/>
    </location>
</feature>
<dbReference type="GO" id="GO:0010345">
    <property type="term" value="P:suberin biosynthetic process"/>
    <property type="evidence" value="ECO:0007669"/>
    <property type="project" value="TreeGrafter"/>
</dbReference>